<protein>
    <submittedName>
        <fullName evidence="2">Uncharacterized protein</fullName>
    </submittedName>
</protein>
<evidence type="ECO:0000256" key="1">
    <source>
        <dbReference type="SAM" id="MobiDB-lite"/>
    </source>
</evidence>
<accession>A0AAD3DRF7</accession>
<sequence>MSLNVLPRGTSLPLSVFPCRPWRPCSLRTCIAKVPRVAPTAEPPRITVRTQAVRGSRAGGSGGRSSEPNGGWTSVTIDAGAGSLINKSINKELLRCKSVAELGDVFTSNEAELDPINVATAWMQLGKLHGSGCGKQDACNALGQRMMGKTLAVAHRMQLRELRSALWGMAKASFALDKHPLGPYFAEAAEQILSGLVAKNETWFGMDASMVWYALGHMPYPWDKELLGSIARKTLEGVDSWEGPKVLAQCIMGMGSNAVTLTASEKGKVVQAITRITHNKNDKRELCRALELVLSGAHFLDVDLPYDTVRHLHDTALQMPVPYAQELQRTNFAVILHRACQMGFQPTPEEAESWCRRLIGDFGPNWTGKELTWTMFAISSVRGYRPPPDVLQRLRAQLLTTRNYDEEDVTRVKMAMKAWNLRMTDAEVKALRVR</sequence>
<organism evidence="2 3">
    <name type="scientific">Astrephomene gubernaculifera</name>
    <dbReference type="NCBI Taxonomy" id="47775"/>
    <lineage>
        <taxon>Eukaryota</taxon>
        <taxon>Viridiplantae</taxon>
        <taxon>Chlorophyta</taxon>
        <taxon>core chlorophytes</taxon>
        <taxon>Chlorophyceae</taxon>
        <taxon>CS clade</taxon>
        <taxon>Chlamydomonadales</taxon>
        <taxon>Astrephomenaceae</taxon>
        <taxon>Astrephomene</taxon>
    </lineage>
</organism>
<dbReference type="AlphaFoldDB" id="A0AAD3DRF7"/>
<dbReference type="Proteomes" id="UP001054857">
    <property type="component" value="Unassembled WGS sequence"/>
</dbReference>
<feature type="region of interest" description="Disordered" evidence="1">
    <location>
        <begin position="50"/>
        <end position="71"/>
    </location>
</feature>
<gene>
    <name evidence="2" type="ORF">Agub_g8309</name>
</gene>
<reference evidence="2 3" key="1">
    <citation type="journal article" date="2021" name="Sci. Rep.">
        <title>Genome sequencing of the multicellular alga Astrephomene provides insights into convergent evolution of germ-soma differentiation.</title>
        <authorList>
            <person name="Yamashita S."/>
            <person name="Yamamoto K."/>
            <person name="Matsuzaki R."/>
            <person name="Suzuki S."/>
            <person name="Yamaguchi H."/>
            <person name="Hirooka S."/>
            <person name="Minakuchi Y."/>
            <person name="Miyagishima S."/>
            <person name="Kawachi M."/>
            <person name="Toyoda A."/>
            <person name="Nozaki H."/>
        </authorList>
    </citation>
    <scope>NUCLEOTIDE SEQUENCE [LARGE SCALE GENOMIC DNA]</scope>
    <source>
        <strain evidence="2 3">NIES-4017</strain>
    </source>
</reference>
<name>A0AAD3DRF7_9CHLO</name>
<dbReference type="EMBL" id="BMAR01000015">
    <property type="protein sequence ID" value="GFR46690.1"/>
    <property type="molecule type" value="Genomic_DNA"/>
</dbReference>
<proteinExistence type="predicted"/>
<comment type="caution">
    <text evidence="2">The sequence shown here is derived from an EMBL/GenBank/DDBJ whole genome shotgun (WGS) entry which is preliminary data.</text>
</comment>
<evidence type="ECO:0000313" key="2">
    <source>
        <dbReference type="EMBL" id="GFR46690.1"/>
    </source>
</evidence>
<keyword evidence="3" id="KW-1185">Reference proteome</keyword>
<evidence type="ECO:0000313" key="3">
    <source>
        <dbReference type="Proteomes" id="UP001054857"/>
    </source>
</evidence>